<sequence length="171" mass="20491">MILLNRYFGQWLDQNKSDDYYETITKAYDVMSSSIYLGFRHPELEQSFEEALISNSYAYAVPKEISVNEINPNNYYRYEVQQPNYIGNEKLSFYGKGNFILEHYKYFDHELYQDNEIHLTIYEYLNYNDMMLDLKEECYVLHKTVFSVAKNHSISPIYWNDDTQQLAVAQN</sequence>
<accession>A0A6G8I2U1</accession>
<evidence type="ECO:0000313" key="2">
    <source>
        <dbReference type="Proteomes" id="UP000503166"/>
    </source>
</evidence>
<geneLocation type="plasmid" evidence="2">
    <name>p_cnu_g2</name>
</geneLocation>
<dbReference type="EMBL" id="CP046920">
    <property type="protein sequence ID" value="QIM47442.1"/>
    <property type="molecule type" value="Genomic_DNA"/>
</dbReference>
<dbReference type="Proteomes" id="UP000503166">
    <property type="component" value="Plasmid p_CNU_G2"/>
</dbReference>
<evidence type="ECO:0000313" key="1">
    <source>
        <dbReference type="EMBL" id="QIM47442.1"/>
    </source>
</evidence>
<name>A0A6G8I2U1_9STRE</name>
<proteinExistence type="predicted"/>
<dbReference type="KEGG" id="srum:GPZ88_10225"/>
<organism evidence="1 2">
    <name type="scientific">Streptococcus ruminicola</name>
    <dbReference type="NCBI Taxonomy" id="2686210"/>
    <lineage>
        <taxon>Bacteria</taxon>
        <taxon>Bacillati</taxon>
        <taxon>Bacillota</taxon>
        <taxon>Bacilli</taxon>
        <taxon>Lactobacillales</taxon>
        <taxon>Streptococcaceae</taxon>
        <taxon>Streptococcus</taxon>
    </lineage>
</organism>
<reference evidence="1 2" key="1">
    <citation type="submission" date="2019-12" db="EMBL/GenBank/DDBJ databases">
        <title>Complete genome sequence of Streptococcus sp. CNU G2 isolated frome Bos taurus coreanae.</title>
        <authorList>
            <person name="Park S.Y."/>
            <person name="Kim J.H."/>
            <person name="Seo S.W."/>
        </authorList>
    </citation>
    <scope>NUCLEOTIDE SEQUENCE [LARGE SCALE GENOMIC DNA]</scope>
    <source>
        <strain evidence="1 2">CNU G2</strain>
        <plasmid evidence="2">p_cnu_g2</plasmid>
    </source>
</reference>
<dbReference type="AlphaFoldDB" id="A0A6G8I2U1"/>
<dbReference type="RefSeq" id="WP_157328679.1">
    <property type="nucleotide sequence ID" value="NZ_CP046920.1"/>
</dbReference>
<keyword evidence="1" id="KW-0614">Plasmid</keyword>
<gene>
    <name evidence="1" type="ORF">GPZ88_10225</name>
</gene>
<protein>
    <submittedName>
        <fullName evidence="1">Uncharacterized protein</fullName>
    </submittedName>
</protein>